<protein>
    <submittedName>
        <fullName evidence="1">Uncharacterized protein</fullName>
    </submittedName>
</protein>
<dbReference type="PANTHER" id="PTHR12138">
    <property type="entry name" value="PRIMATE-EXPANDED PROTEIN FAMILY"/>
    <property type="match status" value="1"/>
</dbReference>
<name>A0A8I5NME6_PAPAN</name>
<dbReference type="Proteomes" id="UP000028761">
    <property type="component" value="Chromosome X"/>
</dbReference>
<sequence>PQVICLPKCWDYRHEPGFFFFWRQESPSPRLECSGAISAHCSLRFLGSSNSQASATRIAGITGAWHHTRLIFIFFSRDWFHGVGQAGLELLISGDLPASASQSAGITGVSHCARPPAIFLFLFLVDMGFHHVGQVALELLTPGDLPALTSQSAGITGVSHHTWPVMVNFTCELDWVKRCLDIWSNIILSVSVRAFFEEINI</sequence>
<dbReference type="AlphaFoldDB" id="A0A8I5NME6"/>
<keyword evidence="2" id="KW-1185">Reference proteome</keyword>
<dbReference type="Ensembl" id="ENSPANT00000066379.1">
    <property type="protein sequence ID" value="ENSPANP00000049743.1"/>
    <property type="gene ID" value="ENSPANG00000042118.1"/>
</dbReference>
<dbReference type="PRINTS" id="PR02045">
    <property type="entry name" value="F138DOMAIN"/>
</dbReference>
<evidence type="ECO:0000313" key="1">
    <source>
        <dbReference type="Ensembl" id="ENSPANP00000049743.1"/>
    </source>
</evidence>
<reference evidence="1" key="3">
    <citation type="submission" date="2025-09" db="UniProtKB">
        <authorList>
            <consortium name="Ensembl"/>
        </authorList>
    </citation>
    <scope>IDENTIFICATION</scope>
</reference>
<accession>A0A8I5NME6</accession>
<proteinExistence type="predicted"/>
<evidence type="ECO:0000313" key="2">
    <source>
        <dbReference type="Proteomes" id="UP000028761"/>
    </source>
</evidence>
<reference evidence="1 2" key="1">
    <citation type="submission" date="2012-03" db="EMBL/GenBank/DDBJ databases">
        <title>Whole Genome Assembly of Papio anubis.</title>
        <authorList>
            <person name="Liu Y.L."/>
            <person name="Abraham K.A."/>
            <person name="Akbar H.A."/>
            <person name="Ali S.A."/>
            <person name="Anosike U.A."/>
            <person name="Aqrawi P.A."/>
            <person name="Arias F.A."/>
            <person name="Attaway T.A."/>
            <person name="Awwad R.A."/>
            <person name="Babu C.B."/>
            <person name="Bandaranaike D.B."/>
            <person name="Battles P.B."/>
            <person name="Bell A.B."/>
            <person name="Beltran B.B."/>
            <person name="Berhane-Mersha D.B."/>
            <person name="Bess C.B."/>
            <person name="Bickham C.B."/>
            <person name="Bolden T.B."/>
            <person name="Carter K.C."/>
            <person name="Chau D.C."/>
            <person name="Chavez A.C."/>
            <person name="Clerc-Blankenburg K.C."/>
            <person name="Coyle M.C."/>
            <person name="Dao M.D."/>
            <person name="Davila M.L.D."/>
            <person name="Davy-Carroll L.D."/>
            <person name="Denson S.D."/>
            <person name="Dinh H.D."/>
            <person name="Fernandez S.F."/>
            <person name="Fernando P.F."/>
            <person name="Forbes L.F."/>
            <person name="Francis C.F."/>
            <person name="Francisco L.F."/>
            <person name="Fu Q.F."/>
            <person name="Garcia-Iii R.G."/>
            <person name="Garrett T.G."/>
            <person name="Gross S.G."/>
            <person name="Gubbala S.G."/>
            <person name="Hirani K.H."/>
            <person name="Hogues M.H."/>
            <person name="Hollins B.H."/>
            <person name="Jackson L.J."/>
            <person name="Javaid M.J."/>
            <person name="Jhangiani S.J."/>
            <person name="Johnson A.J."/>
            <person name="Johnson B.J."/>
            <person name="Jones J.J."/>
            <person name="Joshi V.J."/>
            <person name="Kalu J.K."/>
            <person name="Khan N.K."/>
            <person name="Korchina V.K."/>
            <person name="Kovar C.K."/>
            <person name="Lago L.L."/>
            <person name="Lara F.L."/>
            <person name="Le T.-K.L."/>
            <person name="Lee S.L."/>
            <person name="Legall-Iii F.L."/>
            <person name="Lemon S.L."/>
            <person name="Liu J.L."/>
            <person name="Liu Y.-S.L."/>
            <person name="Liyanage D.L."/>
            <person name="Lopez J.L."/>
            <person name="Lorensuhewa L.L."/>
            <person name="Mata R.M."/>
            <person name="Mathew T.M."/>
            <person name="Mercado C.M."/>
            <person name="Mercado I.M."/>
            <person name="Morales K.M."/>
            <person name="Morgan M.M."/>
            <person name="Munidasa M.M."/>
            <person name="Ngo D.N."/>
            <person name="Nguyen L.N."/>
            <person name="Nguyen T.N."/>
            <person name="Nguyen N.N."/>
            <person name="Obregon M.O."/>
            <person name="Okwuonu G.O."/>
            <person name="Ongeri F.O."/>
            <person name="Onwere C.O."/>
            <person name="Osifeso I.O."/>
            <person name="Parra A.P."/>
            <person name="Patil S.P."/>
            <person name="Perez A.P."/>
            <person name="Perez Y.P."/>
            <person name="Pham C.P."/>
            <person name="Pu L.-L.P."/>
            <person name="Puazo M.P."/>
            <person name="Quiroz J.Q."/>
            <person name="Rouhana J.R."/>
            <person name="Ruiz M.R."/>
            <person name="Ruiz S.-J.R."/>
            <person name="Saada N.S."/>
            <person name="Santibanez J.S."/>
            <person name="Scheel M.S."/>
            <person name="Schneider B.S."/>
            <person name="Simmons D.S."/>
            <person name="Sisson I.S."/>
            <person name="Tang L.-Y.T."/>
            <person name="Thornton R.T."/>
            <person name="Tisius J.T."/>
            <person name="Toledanes G.T."/>
            <person name="Trejos Z.T."/>
            <person name="Usmani K.U."/>
            <person name="Varghese R.V."/>
            <person name="Vattathil S.V."/>
            <person name="Vee V.V."/>
            <person name="Walker D.W."/>
            <person name="Weissenberger G.W."/>
            <person name="White C.W."/>
            <person name="Williams A.W."/>
            <person name="Woodworth J.W."/>
            <person name="Wright R.W."/>
            <person name="Zhu Y.Z."/>
            <person name="Han Y.H."/>
            <person name="Newsham I.N."/>
            <person name="Nazareth L.N."/>
            <person name="Worley K.W."/>
            <person name="Muzny D.M."/>
            <person name="Rogers J.R."/>
            <person name="Gibbs R.G."/>
        </authorList>
    </citation>
    <scope>NUCLEOTIDE SEQUENCE [LARGE SCALE GENOMIC DNA]</scope>
</reference>
<dbReference type="GeneTree" id="ENSGT00940000163505"/>
<reference evidence="1" key="2">
    <citation type="submission" date="2025-08" db="UniProtKB">
        <authorList>
            <consortium name="Ensembl"/>
        </authorList>
    </citation>
    <scope>IDENTIFICATION</scope>
</reference>
<dbReference type="PANTHER" id="PTHR12138:SF162">
    <property type="entry name" value="CHROMOSOME UNDETERMINED SCAFFOLD_275, WHOLE GENOME SHOTGUN SEQUENCE"/>
    <property type="match status" value="1"/>
</dbReference>
<organism evidence="1 2">
    <name type="scientific">Papio anubis</name>
    <name type="common">Olive baboon</name>
    <dbReference type="NCBI Taxonomy" id="9555"/>
    <lineage>
        <taxon>Eukaryota</taxon>
        <taxon>Metazoa</taxon>
        <taxon>Chordata</taxon>
        <taxon>Craniata</taxon>
        <taxon>Vertebrata</taxon>
        <taxon>Euteleostomi</taxon>
        <taxon>Mammalia</taxon>
        <taxon>Eutheria</taxon>
        <taxon>Euarchontoglires</taxon>
        <taxon>Primates</taxon>
        <taxon>Haplorrhini</taxon>
        <taxon>Catarrhini</taxon>
        <taxon>Cercopithecidae</taxon>
        <taxon>Cercopithecinae</taxon>
        <taxon>Papio</taxon>
    </lineage>
</organism>